<dbReference type="STRING" id="1137799.GZ78_11895"/>
<comment type="caution">
    <text evidence="1">The sequence shown here is derived from an EMBL/GenBank/DDBJ whole genome shotgun (WGS) entry which is preliminary data.</text>
</comment>
<dbReference type="AlphaFoldDB" id="A0A081NIF3"/>
<proteinExistence type="predicted"/>
<gene>
    <name evidence="1" type="ORF">GZ78_11895</name>
</gene>
<name>A0A081NIF3_9GAMM</name>
<sequence length="425" mass="46277">MLFDKDTNGACGRKVYVASHLAGKFAELVSNDSKGQQIIHGIKQLKSTAGGISSMSAADDASVHMSAIGSVQITYFIQQAMRYGDLSGVMITDISSGDFGDDKVPGAYHIKYSKKSERWTTDHIQDPEPSISTKKVAINGVCPRFEDTAIRVMPEMVEKAYGDAKDTGYTLMYHPEKSCKQGRLWITPDQKKTNFNVASLTLAKLLKDAQQRNKETQWVIHGSGCQLFKSALSSLKGHSLDKVEVLFAAPTKASLEELLPMIRHAGISLHKDIVKVNGDDWTSVSNRLLRKGFQKELQEFGEEYSEKLAVIREQVAQDRVTFNGFVTSAFKNSFAIAGGFAAGQAVNPSIGGLTGSGVAGAVLAYPAMKQKAKKVRNIMGNLTTNPDLNPHLHPFKSAHEFNAHVATQNGGHAKSFLAVVKSLWS</sequence>
<organism evidence="1 2">
    <name type="scientific">Endozoicomonas numazuensis</name>
    <dbReference type="NCBI Taxonomy" id="1137799"/>
    <lineage>
        <taxon>Bacteria</taxon>
        <taxon>Pseudomonadati</taxon>
        <taxon>Pseudomonadota</taxon>
        <taxon>Gammaproteobacteria</taxon>
        <taxon>Oceanospirillales</taxon>
        <taxon>Endozoicomonadaceae</taxon>
        <taxon>Endozoicomonas</taxon>
    </lineage>
</organism>
<evidence type="ECO:0000313" key="1">
    <source>
        <dbReference type="EMBL" id="KEQ18226.1"/>
    </source>
</evidence>
<protein>
    <submittedName>
        <fullName evidence="1">Uncharacterized protein</fullName>
    </submittedName>
</protein>
<keyword evidence="2" id="KW-1185">Reference proteome</keyword>
<dbReference type="eggNOG" id="ENOG50311H3">
    <property type="taxonomic scope" value="Bacteria"/>
</dbReference>
<reference evidence="1 2" key="1">
    <citation type="submission" date="2014-06" db="EMBL/GenBank/DDBJ databases">
        <title>Whole Genome Sequences of Three Symbiotic Endozoicomonas Bacteria.</title>
        <authorList>
            <person name="Neave M.J."/>
            <person name="Apprill A."/>
            <person name="Voolstra C.R."/>
        </authorList>
    </citation>
    <scope>NUCLEOTIDE SEQUENCE [LARGE SCALE GENOMIC DNA]</scope>
    <source>
        <strain evidence="1 2">DSM 25634</strain>
    </source>
</reference>
<dbReference type="RefSeq" id="WP_034835365.1">
    <property type="nucleotide sequence ID" value="NZ_JOKH01000002.1"/>
</dbReference>
<evidence type="ECO:0000313" key="2">
    <source>
        <dbReference type="Proteomes" id="UP000028073"/>
    </source>
</evidence>
<dbReference type="Proteomes" id="UP000028073">
    <property type="component" value="Unassembled WGS sequence"/>
</dbReference>
<accession>A0A081NIF3</accession>
<dbReference type="OrthoDB" id="6193078at2"/>
<dbReference type="EMBL" id="JOKH01000002">
    <property type="protein sequence ID" value="KEQ18226.1"/>
    <property type="molecule type" value="Genomic_DNA"/>
</dbReference>